<proteinExistence type="predicted"/>
<dbReference type="InterPro" id="IPR010982">
    <property type="entry name" value="Lambda_DNA-bd_dom_sf"/>
</dbReference>
<sequence length="97" mass="10747">MARNELSKSARMIADLIYKKGAEKADCEIARNIGIDPSNLSRFKTNYLEVVAAYLDEIGLAVHVKDSDKPVPRDVLQALFVHAEVGLAKTKDEYLGK</sequence>
<dbReference type="EMBL" id="UFRQ01000003">
    <property type="protein sequence ID" value="SUT93714.1"/>
    <property type="molecule type" value="Genomic_DNA"/>
</dbReference>
<gene>
    <name evidence="1" type="ORF">NCTC10801_02021</name>
</gene>
<dbReference type="AlphaFoldDB" id="A0A380TYH3"/>
<keyword evidence="2" id="KW-1185">Reference proteome</keyword>
<protein>
    <submittedName>
        <fullName evidence="1">Uncharacterized protein</fullName>
    </submittedName>
</protein>
<evidence type="ECO:0000313" key="2">
    <source>
        <dbReference type="Proteomes" id="UP000254649"/>
    </source>
</evidence>
<dbReference type="Gene3D" id="1.10.260.40">
    <property type="entry name" value="lambda repressor-like DNA-binding domains"/>
    <property type="match status" value="1"/>
</dbReference>
<dbReference type="Proteomes" id="UP000254649">
    <property type="component" value="Unassembled WGS sequence"/>
</dbReference>
<organism evidence="1 2">
    <name type="scientific">[Actinobacillus] rossii</name>
    <dbReference type="NCBI Taxonomy" id="123820"/>
    <lineage>
        <taxon>Bacteria</taxon>
        <taxon>Pseudomonadati</taxon>
        <taxon>Pseudomonadota</taxon>
        <taxon>Gammaproteobacteria</taxon>
        <taxon>Pasteurellales</taxon>
        <taxon>Pasteurellaceae</taxon>
    </lineage>
</organism>
<name>A0A380TYH3_9PAST</name>
<dbReference type="SUPFAM" id="SSF47413">
    <property type="entry name" value="lambda repressor-like DNA-binding domains"/>
    <property type="match status" value="1"/>
</dbReference>
<dbReference type="GO" id="GO:0003677">
    <property type="term" value="F:DNA binding"/>
    <property type="evidence" value="ECO:0007669"/>
    <property type="project" value="InterPro"/>
</dbReference>
<reference evidence="1 2" key="1">
    <citation type="submission" date="2018-06" db="EMBL/GenBank/DDBJ databases">
        <authorList>
            <consortium name="Pathogen Informatics"/>
            <person name="Doyle S."/>
        </authorList>
    </citation>
    <scope>NUCLEOTIDE SEQUENCE [LARGE SCALE GENOMIC DNA]</scope>
    <source>
        <strain evidence="1 2">NCTC10801</strain>
    </source>
</reference>
<dbReference type="OrthoDB" id="5689888at2"/>
<evidence type="ECO:0000313" key="1">
    <source>
        <dbReference type="EMBL" id="SUT93714.1"/>
    </source>
</evidence>
<accession>A0A380TYH3</accession>